<evidence type="ECO:0000256" key="2">
    <source>
        <dbReference type="ARBA" id="ARBA00022723"/>
    </source>
</evidence>
<keyword evidence="4" id="KW-0862">Zinc</keyword>
<comment type="caution">
    <text evidence="6">The sequence shown here is derived from an EMBL/GenBank/DDBJ whole genome shotgun (WGS) entry which is preliminary data.</text>
</comment>
<dbReference type="GO" id="GO:0008270">
    <property type="term" value="F:zinc ion binding"/>
    <property type="evidence" value="ECO:0007669"/>
    <property type="project" value="UniProtKB-KW"/>
</dbReference>
<dbReference type="PANTHER" id="PTHR46481:SF10">
    <property type="entry name" value="ZINC FINGER BED DOMAIN-CONTAINING PROTEIN 39"/>
    <property type="match status" value="1"/>
</dbReference>
<dbReference type="GO" id="GO:0005634">
    <property type="term" value="C:nucleus"/>
    <property type="evidence" value="ECO:0007669"/>
    <property type="project" value="UniProtKB-SubCell"/>
</dbReference>
<keyword evidence="8" id="KW-1185">Reference proteome</keyword>
<protein>
    <submittedName>
        <fullName evidence="6">Uncharacterized protein</fullName>
    </submittedName>
</protein>
<evidence type="ECO:0000313" key="7">
    <source>
        <dbReference type="EMBL" id="CAH9147366.1"/>
    </source>
</evidence>
<evidence type="ECO:0000256" key="1">
    <source>
        <dbReference type="ARBA" id="ARBA00004123"/>
    </source>
</evidence>
<dbReference type="SUPFAM" id="SSF53098">
    <property type="entry name" value="Ribonuclease H-like"/>
    <property type="match status" value="1"/>
</dbReference>
<proteinExistence type="predicted"/>
<dbReference type="InterPro" id="IPR012337">
    <property type="entry name" value="RNaseH-like_sf"/>
</dbReference>
<keyword evidence="5" id="KW-0539">Nucleus</keyword>
<name>A0AAV0E6C7_9ASTE</name>
<evidence type="ECO:0000256" key="5">
    <source>
        <dbReference type="ARBA" id="ARBA00023242"/>
    </source>
</evidence>
<dbReference type="Proteomes" id="UP001152523">
    <property type="component" value="Unassembled WGS sequence"/>
</dbReference>
<keyword evidence="2" id="KW-0479">Metal-binding</keyword>
<organism evidence="6 8">
    <name type="scientific">Cuscuta epithymum</name>
    <dbReference type="NCBI Taxonomy" id="186058"/>
    <lineage>
        <taxon>Eukaryota</taxon>
        <taxon>Viridiplantae</taxon>
        <taxon>Streptophyta</taxon>
        <taxon>Embryophyta</taxon>
        <taxon>Tracheophyta</taxon>
        <taxon>Spermatophyta</taxon>
        <taxon>Magnoliopsida</taxon>
        <taxon>eudicotyledons</taxon>
        <taxon>Gunneridae</taxon>
        <taxon>Pentapetalae</taxon>
        <taxon>asterids</taxon>
        <taxon>lamiids</taxon>
        <taxon>Solanales</taxon>
        <taxon>Convolvulaceae</taxon>
        <taxon>Cuscuteae</taxon>
        <taxon>Cuscuta</taxon>
        <taxon>Cuscuta subgen. Cuscuta</taxon>
    </lineage>
</organism>
<sequence>MKIEITLLFEGNYLHLRGGCHILNLIVKNGLKEVNALIESILNVLFIHSSPSRLHKFGEFVILAKLYQNKVNATYKMLGVALKFRKVFEKMVEEWLPFMKYFREKNEKGKVRVGPPGHENWENAKAFVHYLKKLYDVTLELSASKTPTSQ</sequence>
<dbReference type="EMBL" id="CAMAPF010000226">
    <property type="protein sequence ID" value="CAH9114517.1"/>
    <property type="molecule type" value="Genomic_DNA"/>
</dbReference>
<dbReference type="EMBL" id="CAMAPF010001128">
    <property type="protein sequence ID" value="CAH9147366.1"/>
    <property type="molecule type" value="Genomic_DNA"/>
</dbReference>
<accession>A0AAV0E6C7</accession>
<evidence type="ECO:0000256" key="4">
    <source>
        <dbReference type="ARBA" id="ARBA00022833"/>
    </source>
</evidence>
<evidence type="ECO:0000313" key="6">
    <source>
        <dbReference type="EMBL" id="CAH9114517.1"/>
    </source>
</evidence>
<gene>
    <name evidence="6" type="ORF">CEPIT_LOCUS20764</name>
    <name evidence="7" type="ORF">CEPIT_LOCUS43688</name>
</gene>
<dbReference type="PANTHER" id="PTHR46481">
    <property type="entry name" value="ZINC FINGER BED DOMAIN-CONTAINING PROTEIN 4"/>
    <property type="match status" value="1"/>
</dbReference>
<evidence type="ECO:0000313" key="8">
    <source>
        <dbReference type="Proteomes" id="UP001152523"/>
    </source>
</evidence>
<reference evidence="6" key="1">
    <citation type="submission" date="2022-07" db="EMBL/GenBank/DDBJ databases">
        <authorList>
            <person name="Macas J."/>
            <person name="Novak P."/>
            <person name="Neumann P."/>
        </authorList>
    </citation>
    <scope>NUCLEOTIDE SEQUENCE</scope>
</reference>
<comment type="subcellular location">
    <subcellularLocation>
        <location evidence="1">Nucleus</location>
    </subcellularLocation>
</comment>
<keyword evidence="3" id="KW-0863">Zinc-finger</keyword>
<dbReference type="AlphaFoldDB" id="A0AAV0E6C7"/>
<dbReference type="InterPro" id="IPR052035">
    <property type="entry name" value="ZnF_BED_domain_contain"/>
</dbReference>
<evidence type="ECO:0000256" key="3">
    <source>
        <dbReference type="ARBA" id="ARBA00022771"/>
    </source>
</evidence>